<evidence type="ECO:0000256" key="1">
    <source>
        <dbReference type="SAM" id="Phobius"/>
    </source>
</evidence>
<sequence length="230" mass="25414">MIPYVTGTCHTIIGKSNGGDASSFHRLSFLSFGFSVSTTRRATPLASVALLSSTPRRRLLLSRKEKGDISIDGSARGRMTAIWMESLSRWLSSAIRRCLKRWVSSMKESDDLTIVDTWMDQDAQSRFKTKINGVCCSGSGDGWMKTHDPGSPDQRRTLVDRGICQLGLIDIDGGCDQCVNPPLSSIKLFPFLLFCSLLNSLLLFFYLLSSLINGNGLQSVYAVIKLCWTT</sequence>
<gene>
    <name evidence="2" type="ORF">DY000_02012532</name>
</gene>
<dbReference type="EMBL" id="QGKV02000759">
    <property type="protein sequence ID" value="KAF3563838.1"/>
    <property type="molecule type" value="Genomic_DNA"/>
</dbReference>
<keyword evidence="3" id="KW-1185">Reference proteome</keyword>
<protein>
    <submittedName>
        <fullName evidence="2">Uncharacterized protein</fullName>
    </submittedName>
</protein>
<reference evidence="2 3" key="1">
    <citation type="journal article" date="2020" name="BMC Genomics">
        <title>Intraspecific diversification of the crop wild relative Brassica cretica Lam. using demographic model selection.</title>
        <authorList>
            <person name="Kioukis A."/>
            <person name="Michalopoulou V.A."/>
            <person name="Briers L."/>
            <person name="Pirintsos S."/>
            <person name="Studholme D.J."/>
            <person name="Pavlidis P."/>
            <person name="Sarris P.F."/>
        </authorList>
    </citation>
    <scope>NUCLEOTIDE SEQUENCE [LARGE SCALE GENOMIC DNA]</scope>
    <source>
        <strain evidence="3">cv. PFS-1207/04</strain>
    </source>
</reference>
<dbReference type="Proteomes" id="UP000266723">
    <property type="component" value="Unassembled WGS sequence"/>
</dbReference>
<evidence type="ECO:0000313" key="2">
    <source>
        <dbReference type="EMBL" id="KAF3563838.1"/>
    </source>
</evidence>
<accession>A0ABQ7CXI8</accession>
<name>A0ABQ7CXI8_BRACR</name>
<evidence type="ECO:0000313" key="3">
    <source>
        <dbReference type="Proteomes" id="UP000266723"/>
    </source>
</evidence>
<organism evidence="2 3">
    <name type="scientific">Brassica cretica</name>
    <name type="common">Mustard</name>
    <dbReference type="NCBI Taxonomy" id="69181"/>
    <lineage>
        <taxon>Eukaryota</taxon>
        <taxon>Viridiplantae</taxon>
        <taxon>Streptophyta</taxon>
        <taxon>Embryophyta</taxon>
        <taxon>Tracheophyta</taxon>
        <taxon>Spermatophyta</taxon>
        <taxon>Magnoliopsida</taxon>
        <taxon>eudicotyledons</taxon>
        <taxon>Gunneridae</taxon>
        <taxon>Pentapetalae</taxon>
        <taxon>rosids</taxon>
        <taxon>malvids</taxon>
        <taxon>Brassicales</taxon>
        <taxon>Brassicaceae</taxon>
        <taxon>Brassiceae</taxon>
        <taxon>Brassica</taxon>
    </lineage>
</organism>
<proteinExistence type="predicted"/>
<feature type="transmembrane region" description="Helical" evidence="1">
    <location>
        <begin position="188"/>
        <end position="208"/>
    </location>
</feature>
<keyword evidence="1" id="KW-0472">Membrane</keyword>
<comment type="caution">
    <text evidence="2">The sequence shown here is derived from an EMBL/GenBank/DDBJ whole genome shotgun (WGS) entry which is preliminary data.</text>
</comment>
<keyword evidence="1" id="KW-0812">Transmembrane</keyword>
<keyword evidence="1" id="KW-1133">Transmembrane helix</keyword>